<comment type="caution">
    <text evidence="13">The sequence shown here is derived from an EMBL/GenBank/DDBJ whole genome shotgun (WGS) entry which is preliminary data.</text>
</comment>
<dbReference type="InterPro" id="IPR022832">
    <property type="entry name" value="Flippase_ArnF"/>
</dbReference>
<keyword evidence="11 12" id="KW-0472">Membrane</keyword>
<evidence type="ECO:0000313" key="13">
    <source>
        <dbReference type="EMBL" id="PHM67061.1"/>
    </source>
</evidence>
<keyword evidence="9 12" id="KW-1133">Transmembrane helix</keyword>
<evidence type="ECO:0000313" key="14">
    <source>
        <dbReference type="Proteomes" id="UP000222366"/>
    </source>
</evidence>
<dbReference type="RefSeq" id="WP_099124117.1">
    <property type="nucleotide sequence ID" value="NZ_CAWNRH010000126.1"/>
</dbReference>
<evidence type="ECO:0000256" key="9">
    <source>
        <dbReference type="ARBA" id="ARBA00022989"/>
    </source>
</evidence>
<dbReference type="UniPathway" id="UPA00030"/>
<evidence type="ECO:0000256" key="8">
    <source>
        <dbReference type="ARBA" id="ARBA00022985"/>
    </source>
</evidence>
<feature type="transmembrane region" description="Helical" evidence="12">
    <location>
        <begin position="82"/>
        <end position="100"/>
    </location>
</feature>
<keyword evidence="4 12" id="KW-0444">Lipid biosynthesis</keyword>
<keyword evidence="5 12" id="KW-0997">Cell inner membrane</keyword>
<evidence type="ECO:0000256" key="5">
    <source>
        <dbReference type="ARBA" id="ARBA00022519"/>
    </source>
</evidence>
<name>A0A2D0KUI5_9GAMM</name>
<keyword evidence="14" id="KW-1185">Reference proteome</keyword>
<dbReference type="GO" id="GO:0009245">
    <property type="term" value="P:lipid A biosynthetic process"/>
    <property type="evidence" value="ECO:0007669"/>
    <property type="project" value="UniProtKB-UniRule"/>
</dbReference>
<keyword evidence="8 12" id="KW-0448">Lipopolysaccharide biosynthesis</keyword>
<comment type="subcellular location">
    <subcellularLocation>
        <location evidence="12">Cell inner membrane</location>
        <topology evidence="12">Multi-pass membrane protein</topology>
    </subcellularLocation>
    <subcellularLocation>
        <location evidence="1">Cell membrane</location>
        <topology evidence="1">Multi-pass membrane protein</topology>
    </subcellularLocation>
</comment>
<dbReference type="Proteomes" id="UP000222366">
    <property type="component" value="Unassembled WGS sequence"/>
</dbReference>
<evidence type="ECO:0000256" key="12">
    <source>
        <dbReference type="HAMAP-Rule" id="MF_00538"/>
    </source>
</evidence>
<evidence type="ECO:0000256" key="11">
    <source>
        <dbReference type="ARBA" id="ARBA00023136"/>
    </source>
</evidence>
<dbReference type="Gene3D" id="1.10.3730.20">
    <property type="match status" value="1"/>
</dbReference>
<keyword evidence="7 12" id="KW-0812">Transmembrane</keyword>
<protein>
    <recommendedName>
        <fullName evidence="12">Probable 4-amino-4-deoxy-L-arabinose-phosphoundecaprenol flippase subunit ArnF</fullName>
        <shortName evidence="12">L-Ara4N-phosphoundecaprenol flippase subunit ArnF</shortName>
    </recommendedName>
    <alternativeName>
        <fullName evidence="12">Undecaprenyl phosphate-aminoarabinose flippase subunit ArnF</fullName>
    </alternativeName>
</protein>
<organism evidence="13 14">
    <name type="scientific">Xenorhabdus stockiae</name>
    <dbReference type="NCBI Taxonomy" id="351614"/>
    <lineage>
        <taxon>Bacteria</taxon>
        <taxon>Pseudomonadati</taxon>
        <taxon>Pseudomonadota</taxon>
        <taxon>Gammaproteobacteria</taxon>
        <taxon>Enterobacterales</taxon>
        <taxon>Morganellaceae</taxon>
        <taxon>Xenorhabdus</taxon>
    </lineage>
</organism>
<evidence type="ECO:0000256" key="1">
    <source>
        <dbReference type="ARBA" id="ARBA00004651"/>
    </source>
</evidence>
<comment type="function">
    <text evidence="12">Translocates 4-amino-4-deoxy-L-arabinose-phosphoundecaprenol (alpha-L-Ara4N-phosphoundecaprenol) from the cytoplasmic to the periplasmic side of the inner membrane.</text>
</comment>
<comment type="similarity">
    <text evidence="12">Belongs to the ArnF family.</text>
</comment>
<dbReference type="AlphaFoldDB" id="A0A2D0KUI5"/>
<comment type="pathway">
    <text evidence="12">Bacterial outer membrane biogenesis; lipopolysaccharide biosynthesis.</text>
</comment>
<dbReference type="HAMAP" id="MF_00538">
    <property type="entry name" value="Flippase_ArnF"/>
    <property type="match status" value="1"/>
</dbReference>
<dbReference type="GO" id="GO:0009103">
    <property type="term" value="P:lipopolysaccharide biosynthetic process"/>
    <property type="evidence" value="ECO:0007669"/>
    <property type="project" value="UniProtKB-UniRule"/>
</dbReference>
<keyword evidence="10 12" id="KW-0443">Lipid metabolism</keyword>
<dbReference type="PANTHER" id="PTHR30561:SF9">
    <property type="entry name" value="4-AMINO-4-DEOXY-L-ARABINOSE-PHOSPHOUNDECAPRENOL FLIPPASE SUBUNIT ARNF-RELATED"/>
    <property type="match status" value="1"/>
</dbReference>
<accession>A0A2D0KUI5</accession>
<evidence type="ECO:0000256" key="10">
    <source>
        <dbReference type="ARBA" id="ARBA00023098"/>
    </source>
</evidence>
<dbReference type="EMBL" id="NJAJ01000005">
    <property type="protein sequence ID" value="PHM67061.1"/>
    <property type="molecule type" value="Genomic_DNA"/>
</dbReference>
<dbReference type="InterPro" id="IPR037185">
    <property type="entry name" value="EmrE-like"/>
</dbReference>
<dbReference type="NCBIfam" id="NF002816">
    <property type="entry name" value="PRK02971.1-2"/>
    <property type="match status" value="1"/>
</dbReference>
<keyword evidence="3 12" id="KW-1003">Cell membrane</keyword>
<evidence type="ECO:0000256" key="4">
    <source>
        <dbReference type="ARBA" id="ARBA00022516"/>
    </source>
</evidence>
<dbReference type="GO" id="GO:1901505">
    <property type="term" value="F:carbohydrate derivative transmembrane transporter activity"/>
    <property type="evidence" value="ECO:0007669"/>
    <property type="project" value="InterPro"/>
</dbReference>
<keyword evidence="6 12" id="KW-0441">Lipid A biosynthesis</keyword>
<evidence type="ECO:0000256" key="6">
    <source>
        <dbReference type="ARBA" id="ARBA00022556"/>
    </source>
</evidence>
<dbReference type="PANTHER" id="PTHR30561">
    <property type="entry name" value="SMR FAMILY PROTON-DEPENDENT DRUG EFFLUX TRANSPORTER SUGE"/>
    <property type="match status" value="1"/>
</dbReference>
<dbReference type="InterPro" id="IPR000390">
    <property type="entry name" value="Small_drug/metabolite_transptr"/>
</dbReference>
<dbReference type="SUPFAM" id="SSF103481">
    <property type="entry name" value="Multidrug resistance efflux transporter EmrE"/>
    <property type="match status" value="1"/>
</dbReference>
<sequence>MKGYFWGVANVLLVTGAQLFLKWGMARLPELSLLLHWFNIDWLWLNINPLLVVMAGLTSYALSMFCWFFTLKYLPLNKAYPLLSLSYIFVYLMAVLLPWFNENTSPLKTIGILLILFGVWFISRPESRRAD</sequence>
<evidence type="ECO:0000256" key="2">
    <source>
        <dbReference type="ARBA" id="ARBA00022448"/>
    </source>
</evidence>
<feature type="transmembrane region" description="Helical" evidence="12">
    <location>
        <begin position="50"/>
        <end position="70"/>
    </location>
</feature>
<feature type="transmembrane region" description="Helical" evidence="12">
    <location>
        <begin position="106"/>
        <end position="123"/>
    </location>
</feature>
<dbReference type="GO" id="GO:0005886">
    <property type="term" value="C:plasma membrane"/>
    <property type="evidence" value="ECO:0007669"/>
    <property type="project" value="UniProtKB-SubCell"/>
</dbReference>
<reference evidence="13 14" key="1">
    <citation type="journal article" date="2017" name="Nat. Microbiol.">
        <title>Natural product diversity associated with the nematode symbionts Photorhabdus and Xenorhabdus.</title>
        <authorList>
            <person name="Tobias N.J."/>
            <person name="Wolff H."/>
            <person name="Djahanschiri B."/>
            <person name="Grundmann F."/>
            <person name="Kronenwerth M."/>
            <person name="Shi Y.M."/>
            <person name="Simonyi S."/>
            <person name="Grun P."/>
            <person name="Shapiro-Ilan D."/>
            <person name="Pidot S.J."/>
            <person name="Stinear T.P."/>
            <person name="Ebersberger I."/>
            <person name="Bode H.B."/>
        </authorList>
    </citation>
    <scope>NUCLEOTIDE SEQUENCE [LARGE SCALE GENOMIC DNA]</scope>
    <source>
        <strain evidence="13 14">DSM 17904</strain>
    </source>
</reference>
<evidence type="ECO:0000256" key="3">
    <source>
        <dbReference type="ARBA" id="ARBA00022475"/>
    </source>
</evidence>
<comment type="subunit">
    <text evidence="12">Heterodimer of ArnE and ArnF.</text>
</comment>
<evidence type="ECO:0000256" key="7">
    <source>
        <dbReference type="ARBA" id="ARBA00022692"/>
    </source>
</evidence>
<gene>
    <name evidence="12" type="primary">arnF</name>
    <name evidence="13" type="ORF">Xsto_00721</name>
</gene>
<proteinExistence type="inferred from homology"/>
<keyword evidence="2 12" id="KW-0813">Transport</keyword>
<comment type="caution">
    <text evidence="12">Lacks conserved residue(s) required for the propagation of feature annotation.</text>
</comment>